<name>A0ABU2X0V5_9ACTN</name>
<evidence type="ECO:0000259" key="1">
    <source>
        <dbReference type="Pfam" id="PF13521"/>
    </source>
</evidence>
<comment type="caution">
    <text evidence="2">The sequence shown here is derived from an EMBL/GenBank/DDBJ whole genome shotgun (WGS) entry which is preliminary data.</text>
</comment>
<evidence type="ECO:0000313" key="3">
    <source>
        <dbReference type="Proteomes" id="UP001180973"/>
    </source>
</evidence>
<proteinExistence type="predicted"/>
<dbReference type="InterPro" id="IPR038727">
    <property type="entry name" value="NadR/Ttd14_AAA_dom"/>
</dbReference>
<feature type="domain" description="NadR/Ttd14 AAA" evidence="1">
    <location>
        <begin position="3"/>
        <end position="168"/>
    </location>
</feature>
<reference evidence="2" key="1">
    <citation type="submission" date="2023-09" db="EMBL/GenBank/DDBJ databases">
        <title>30 novel species of actinomycetes from the DSMZ collection.</title>
        <authorList>
            <person name="Nouioui I."/>
        </authorList>
    </citation>
    <scope>NUCLEOTIDE SEQUENCE</scope>
    <source>
        <strain evidence="2">DSM 115977</strain>
    </source>
</reference>
<dbReference type="SUPFAM" id="SSF52540">
    <property type="entry name" value="P-loop containing nucleoside triphosphate hydrolases"/>
    <property type="match status" value="1"/>
</dbReference>
<dbReference type="Gene3D" id="3.40.50.300">
    <property type="entry name" value="P-loop containing nucleotide triphosphate hydrolases"/>
    <property type="match status" value="1"/>
</dbReference>
<dbReference type="RefSeq" id="WP_311413292.1">
    <property type="nucleotide sequence ID" value="NZ_JAVRFL010000025.1"/>
</dbReference>
<protein>
    <submittedName>
        <fullName evidence="2">AAA family ATPase</fullName>
    </submittedName>
</protein>
<sequence length="197" mass="21577">MRRYVLTGAPGAGKTTLADALHRRGWDVVAEAATDVIAAQQGRGVAEPWREAGFVDAVARLQRERREAPGAYGSVQVHDRSPLCTLALARHLGRPPGRALTEEVRRVLRDGAYQRQVFLVEPLGFVTPSAARRIGYADSLAFARVHEEVYRAHGHRLIAVPPAPVRARVALVEAHLRRLADLPSDRAEGGPDPVYFT</sequence>
<organism evidence="2 3">
    <name type="scientific">Micromonospora reichwaldensis</name>
    <dbReference type="NCBI Taxonomy" id="3075516"/>
    <lineage>
        <taxon>Bacteria</taxon>
        <taxon>Bacillati</taxon>
        <taxon>Actinomycetota</taxon>
        <taxon>Actinomycetes</taxon>
        <taxon>Micromonosporales</taxon>
        <taxon>Micromonosporaceae</taxon>
        <taxon>Micromonospora</taxon>
    </lineage>
</organism>
<evidence type="ECO:0000313" key="2">
    <source>
        <dbReference type="EMBL" id="MDT0531413.1"/>
    </source>
</evidence>
<gene>
    <name evidence="2" type="ORF">RM555_20730</name>
</gene>
<dbReference type="InterPro" id="IPR027417">
    <property type="entry name" value="P-loop_NTPase"/>
</dbReference>
<accession>A0ABU2X0V5</accession>
<dbReference type="EMBL" id="JAVRFL010000025">
    <property type="protein sequence ID" value="MDT0531413.1"/>
    <property type="molecule type" value="Genomic_DNA"/>
</dbReference>
<dbReference type="Proteomes" id="UP001180973">
    <property type="component" value="Unassembled WGS sequence"/>
</dbReference>
<keyword evidence="3" id="KW-1185">Reference proteome</keyword>
<dbReference type="Pfam" id="PF13521">
    <property type="entry name" value="AAA_28"/>
    <property type="match status" value="1"/>
</dbReference>